<dbReference type="GO" id="GO:0016226">
    <property type="term" value="P:iron-sulfur cluster assembly"/>
    <property type="evidence" value="ECO:0007669"/>
    <property type="project" value="TreeGrafter"/>
</dbReference>
<dbReference type="SUPFAM" id="SSF103025">
    <property type="entry name" value="Folate-binding domain"/>
    <property type="match status" value="1"/>
</dbReference>
<dbReference type="NCBIfam" id="TIGR03317">
    <property type="entry name" value="ygfZ_signature"/>
    <property type="match status" value="1"/>
</dbReference>
<name>A0A011N9J3_9PAST</name>
<evidence type="ECO:0000259" key="1">
    <source>
        <dbReference type="Pfam" id="PF21130"/>
    </source>
</evidence>
<dbReference type="InterPro" id="IPR048451">
    <property type="entry name" value="YgfZ_barrel"/>
</dbReference>
<dbReference type="RefSeq" id="WP_042804420.1">
    <property type="nucleotide sequence ID" value="NZ_AVSP01000018.1"/>
</dbReference>
<dbReference type="Gene3D" id="3.30.70.1400">
    <property type="entry name" value="Aminomethyltransferase beta-barrel domains"/>
    <property type="match status" value="1"/>
</dbReference>
<dbReference type="InterPro" id="IPR045179">
    <property type="entry name" value="YgfZ/GcvT"/>
</dbReference>
<evidence type="ECO:0000313" key="3">
    <source>
        <dbReference type="Proteomes" id="UP000054123"/>
    </source>
</evidence>
<dbReference type="AlphaFoldDB" id="A0A011N9J3"/>
<dbReference type="Gene3D" id="2.40.30.160">
    <property type="match status" value="1"/>
</dbReference>
<feature type="domain" description="tRNA-modifying protein YgfZ-like beta-barrel" evidence="1">
    <location>
        <begin position="237"/>
        <end position="304"/>
    </location>
</feature>
<keyword evidence="3" id="KW-1185">Reference proteome</keyword>
<proteinExistence type="predicted"/>
<dbReference type="OrthoDB" id="9796287at2"/>
<gene>
    <name evidence="2" type="ORF">AK33_11075</name>
</gene>
<dbReference type="PATRIC" id="fig|1450449.3.peg.2206"/>
<dbReference type="Pfam" id="PF21130">
    <property type="entry name" value="YgfZ_barrel"/>
    <property type="match status" value="1"/>
</dbReference>
<protein>
    <recommendedName>
        <fullName evidence="1">tRNA-modifying protein YgfZ-like beta-barrel domain-containing protein</fullName>
    </recommendedName>
</protein>
<dbReference type="InterPro" id="IPR017703">
    <property type="entry name" value="YgfZ/GCV_T_CS"/>
</dbReference>
<evidence type="ECO:0000313" key="2">
    <source>
        <dbReference type="EMBL" id="EXI61282.1"/>
    </source>
</evidence>
<accession>A0A011N9J3</accession>
<dbReference type="PANTHER" id="PTHR22602:SF0">
    <property type="entry name" value="TRANSFERASE CAF17, MITOCHONDRIAL-RELATED"/>
    <property type="match status" value="1"/>
</dbReference>
<organism evidence="2 3">
    <name type="scientific">Mannheimia granulomatis</name>
    <dbReference type="NCBI Taxonomy" id="85402"/>
    <lineage>
        <taxon>Bacteria</taxon>
        <taxon>Pseudomonadati</taxon>
        <taxon>Pseudomonadota</taxon>
        <taxon>Gammaproteobacteria</taxon>
        <taxon>Pasteurellales</taxon>
        <taxon>Pasteurellaceae</taxon>
        <taxon>Mannheimia</taxon>
    </lineage>
</organism>
<dbReference type="Gene3D" id="3.30.70.1630">
    <property type="match status" value="1"/>
</dbReference>
<sequence>MKCECNQIIESYPTLCVSLAQYRLIEMAGADAEKYLQGQLTCDVTKLAVGDHTLTSHCDPKGKMSSLFRLYRAEQEKFIAVIHQSLLPEALTQLKKYAVFSKITFSELDTPIYGVAAEQVAKLSEKLFVTSDEVTHGSAAVGKANVQKAVPFVTALTISEGQKRAFVWGETLETNADESLWTLMDIQDGIPVLVKENQFELIPQAANLQQIEAAISFTKGCYIGQETVARAKYRGANKRALFTLAGQYEGEISLPEPASAVEMQLGENWRATGTILACETHKNTLWVQVVLNKEVEVENQFRVNGVNLKIVELPYSLEEE</sequence>
<reference evidence="2 3" key="1">
    <citation type="journal article" date="2014" name="Genome Announc.">
        <title>Genome Sequence of a Presumptive Mannheimia haemolytica Strain with an A1/A6-Cross-Reactive Serotype from a White-Tailed Deer (Odocoileus virginianus).</title>
        <authorList>
            <person name="Lawrence P.K."/>
            <person name="Bey R.F."/>
            <person name="Wiener B."/>
            <person name="Kittichotirat W."/>
            <person name="Bumgarner R.E."/>
        </authorList>
    </citation>
    <scope>NUCLEOTIDE SEQUENCE [LARGE SCALE GENOMIC DNA]</scope>
    <source>
        <strain evidence="2 3">PKL10</strain>
    </source>
</reference>
<dbReference type="Proteomes" id="UP000054123">
    <property type="component" value="Unassembled WGS sequence"/>
</dbReference>
<dbReference type="SUPFAM" id="SSF101790">
    <property type="entry name" value="Aminomethyltransferase beta-barrel domain"/>
    <property type="match status" value="1"/>
</dbReference>
<dbReference type="InterPro" id="IPR029043">
    <property type="entry name" value="GcvT/YgfZ_C"/>
</dbReference>
<comment type="caution">
    <text evidence="2">The sequence shown here is derived from an EMBL/GenBank/DDBJ whole genome shotgun (WGS) entry which is preliminary data.</text>
</comment>
<dbReference type="STRING" id="1122190.GCA_000621105_01954"/>
<dbReference type="PANTHER" id="PTHR22602">
    <property type="entry name" value="TRANSFERASE CAF17, MITOCHONDRIAL-RELATED"/>
    <property type="match status" value="1"/>
</dbReference>
<dbReference type="EMBL" id="JANJ01000009">
    <property type="protein sequence ID" value="EXI61282.1"/>
    <property type="molecule type" value="Genomic_DNA"/>
</dbReference>
<dbReference type="NCBIfam" id="NF007110">
    <property type="entry name" value="PRK09559.1"/>
    <property type="match status" value="1"/>
</dbReference>